<keyword evidence="2 13" id="KW-0132">Cell division</keyword>
<feature type="binding site" evidence="13">
    <location>
        <position position="471"/>
    </location>
    <ligand>
        <name>meso-2,6-diaminopimelate</name>
        <dbReference type="ChEBI" id="CHEBI:57791"/>
    </ligand>
</feature>
<dbReference type="InterPro" id="IPR000713">
    <property type="entry name" value="Mur_ligase_N"/>
</dbReference>
<dbReference type="InterPro" id="IPR036565">
    <property type="entry name" value="Mur-like_cat_sf"/>
</dbReference>
<name>A0A317CBN4_9GAMM</name>
<dbReference type="GO" id="GO:0000287">
    <property type="term" value="F:magnesium ion binding"/>
    <property type="evidence" value="ECO:0007669"/>
    <property type="project" value="UniProtKB-UniRule"/>
</dbReference>
<evidence type="ECO:0000313" key="19">
    <source>
        <dbReference type="Proteomes" id="UP000245539"/>
    </source>
</evidence>
<evidence type="ECO:0000256" key="13">
    <source>
        <dbReference type="HAMAP-Rule" id="MF_00208"/>
    </source>
</evidence>
<feature type="domain" description="Mur ligase central" evidence="17">
    <location>
        <begin position="112"/>
        <end position="318"/>
    </location>
</feature>
<evidence type="ECO:0000256" key="8">
    <source>
        <dbReference type="ARBA" id="ARBA00066633"/>
    </source>
</evidence>
<feature type="binding site" evidence="13">
    <location>
        <position position="392"/>
    </location>
    <ligand>
        <name>meso-2,6-diaminopimelate</name>
        <dbReference type="ChEBI" id="CHEBI:57791"/>
    </ligand>
</feature>
<evidence type="ECO:0000259" key="16">
    <source>
        <dbReference type="Pfam" id="PF02875"/>
    </source>
</evidence>
<keyword evidence="13" id="KW-0460">Magnesium</keyword>
<dbReference type="InterPro" id="IPR013221">
    <property type="entry name" value="Mur_ligase_cen"/>
</dbReference>
<accession>A0A317CBN4</accession>
<comment type="cofactor">
    <cofactor evidence="13">
        <name>Mg(2+)</name>
        <dbReference type="ChEBI" id="CHEBI:18420"/>
    </cofactor>
</comment>
<dbReference type="GO" id="GO:0051301">
    <property type="term" value="P:cell division"/>
    <property type="evidence" value="ECO:0007669"/>
    <property type="project" value="UniProtKB-KW"/>
</dbReference>
<feature type="modified residue" description="N6-carboxylysine" evidence="13">
    <location>
        <position position="223"/>
    </location>
</feature>
<reference evidence="18 19" key="1">
    <citation type="submission" date="2018-05" db="EMBL/GenBank/DDBJ databases">
        <title>Leucothrix arctica sp. nov., isolated from Arctic seawater.</title>
        <authorList>
            <person name="Choi A."/>
            <person name="Baek K."/>
        </authorList>
    </citation>
    <scope>NUCLEOTIDE SEQUENCE [LARGE SCALE GENOMIC DNA]</scope>
    <source>
        <strain evidence="18 19">JCM 18388</strain>
    </source>
</reference>
<feature type="domain" description="Mur ligase C-terminal" evidence="16">
    <location>
        <begin position="341"/>
        <end position="469"/>
    </location>
</feature>
<dbReference type="InterPro" id="IPR004101">
    <property type="entry name" value="Mur_ligase_C"/>
</dbReference>
<evidence type="ECO:0000313" key="18">
    <source>
        <dbReference type="EMBL" id="PWQ95779.1"/>
    </source>
</evidence>
<feature type="short sequence motif" description="Meso-diaminopimelate recognition motif" evidence="13">
    <location>
        <begin position="416"/>
        <end position="419"/>
    </location>
</feature>
<dbReference type="Proteomes" id="UP000245539">
    <property type="component" value="Unassembled WGS sequence"/>
</dbReference>
<dbReference type="Pfam" id="PF02875">
    <property type="entry name" value="Mur_ligase_C"/>
    <property type="match status" value="1"/>
</dbReference>
<sequence length="500" mass="53159">MSQPLSYLLDGVIGVQSGFEDQQISEMTLDSRAVIGGYLFVAMNGSQEHGLKYAQKAEQSGAVAVIWEYVDGIDVPELSIPLIAIKNLPASLGGIAARLYDYSNQPLQIVGITGTDGKTSVSHFLAQAMNASGGSCAVIGTLGIGNPNALEKATHTTPDVISVHKNLQRLSQRGSRCVAMEVSSHALDQQRVAGVNFDVAILTNLTRDHLDYHGTVEAYAEAKAKLFLEHRPKSAVLNLNDDFGLLLAEKLSGSDVTVVPYVIGDASDYTETTLVASSANYNHRGLSAVVSYKNQNYSLGASVLGDFNLSNLMATLGAMISLGYDIDVAIDAVTKVATVSGRIERVALNEHQDFLTVADYAHTPGALESVLSALRVHCSAKLICVFGCGGDRDAGKRPLMAAVAERLADVVIVTDDNPRTENPVDIMSDITAGFEHPEAVIIEHDRSAAIKLAVQQANTGDVVLIAGKGHEQAQLIGGVEYPFDDREQIRQALATMEAAA</sequence>
<evidence type="ECO:0000256" key="2">
    <source>
        <dbReference type="ARBA" id="ARBA00022618"/>
    </source>
</evidence>
<proteinExistence type="inferred from homology"/>
<feature type="binding site" evidence="13">
    <location>
        <position position="31"/>
    </location>
    <ligand>
        <name>UDP-N-acetyl-alpha-D-muramoyl-L-alanyl-D-glutamate</name>
        <dbReference type="ChEBI" id="CHEBI:83900"/>
    </ligand>
</feature>
<evidence type="ECO:0000256" key="12">
    <source>
        <dbReference type="ARBA" id="ARBA00081560"/>
    </source>
</evidence>
<dbReference type="UniPathway" id="UPA00219"/>
<dbReference type="GO" id="GO:0005524">
    <property type="term" value="F:ATP binding"/>
    <property type="evidence" value="ECO:0007669"/>
    <property type="project" value="UniProtKB-UniRule"/>
</dbReference>
<keyword evidence="6 13" id="KW-0961">Cell wall biogenesis/degradation</keyword>
<dbReference type="Gene3D" id="3.40.1390.10">
    <property type="entry name" value="MurE/MurF, N-terminal domain"/>
    <property type="match status" value="1"/>
</dbReference>
<protein>
    <recommendedName>
        <fullName evidence="9 13">UDP-N-acetylmuramoyl-L-alanyl-D-glutamate--2,6-diaminopimelate ligase</fullName>
        <ecNumber evidence="8 13">6.3.2.13</ecNumber>
    </recommendedName>
    <alternativeName>
        <fullName evidence="10 13">Meso-A2pm-adding enzyme</fullName>
    </alternativeName>
    <alternativeName>
        <fullName evidence="11 13">Meso-diaminopimelate-adding enzyme</fullName>
    </alternativeName>
    <alternativeName>
        <fullName evidence="12 13">UDP-MurNAc-L-Ala-D-Glu:meso-diaminopimelate ligase</fullName>
    </alternativeName>
    <alternativeName>
        <fullName evidence="13">UDP-MurNAc-tripeptide synthetase</fullName>
    </alternativeName>
    <alternativeName>
        <fullName evidence="13">UDP-N-acetylmuramyl-tripeptide synthetase</fullName>
    </alternativeName>
</protein>
<dbReference type="PANTHER" id="PTHR23135:SF4">
    <property type="entry name" value="UDP-N-ACETYLMURAMOYL-L-ALANYL-D-GLUTAMATE--2,6-DIAMINOPIMELATE LIGASE MURE HOMOLOG, CHLOROPLASTIC"/>
    <property type="match status" value="1"/>
</dbReference>
<comment type="pathway">
    <text evidence="13 14">Cell wall biogenesis; peptidoglycan biosynthesis.</text>
</comment>
<evidence type="ECO:0000256" key="14">
    <source>
        <dbReference type="RuleBase" id="RU004135"/>
    </source>
</evidence>
<dbReference type="GO" id="GO:0009252">
    <property type="term" value="P:peptidoglycan biosynthetic process"/>
    <property type="evidence" value="ECO:0007669"/>
    <property type="project" value="UniProtKB-UniRule"/>
</dbReference>
<dbReference type="Gene3D" id="3.40.1190.10">
    <property type="entry name" value="Mur-like, catalytic domain"/>
    <property type="match status" value="1"/>
</dbReference>
<dbReference type="InterPro" id="IPR036615">
    <property type="entry name" value="Mur_ligase_C_dom_sf"/>
</dbReference>
<dbReference type="OrthoDB" id="9800958at2"/>
<dbReference type="GO" id="GO:0005737">
    <property type="term" value="C:cytoplasm"/>
    <property type="evidence" value="ECO:0007669"/>
    <property type="project" value="UniProtKB-SubCell"/>
</dbReference>
<evidence type="ECO:0000259" key="17">
    <source>
        <dbReference type="Pfam" id="PF08245"/>
    </source>
</evidence>
<dbReference type="GO" id="GO:0071555">
    <property type="term" value="P:cell wall organization"/>
    <property type="evidence" value="ECO:0007669"/>
    <property type="project" value="UniProtKB-KW"/>
</dbReference>
<dbReference type="SUPFAM" id="SSF53623">
    <property type="entry name" value="MurD-like peptide ligases, catalytic domain"/>
    <property type="match status" value="1"/>
</dbReference>
<keyword evidence="5 13" id="KW-0131">Cell cycle</keyword>
<dbReference type="RefSeq" id="WP_109838251.1">
    <property type="nucleotide sequence ID" value="NZ_QGKM01000041.1"/>
</dbReference>
<comment type="catalytic activity">
    <reaction evidence="7 13">
        <text>UDP-N-acetyl-alpha-D-muramoyl-L-alanyl-D-glutamate + meso-2,6-diaminopimelate + ATP = UDP-N-acetyl-alpha-D-muramoyl-L-alanyl-gamma-D-glutamyl-meso-2,6-diaminopimelate + ADP + phosphate + H(+)</text>
        <dbReference type="Rhea" id="RHEA:23676"/>
        <dbReference type="ChEBI" id="CHEBI:15378"/>
        <dbReference type="ChEBI" id="CHEBI:30616"/>
        <dbReference type="ChEBI" id="CHEBI:43474"/>
        <dbReference type="ChEBI" id="CHEBI:57791"/>
        <dbReference type="ChEBI" id="CHEBI:83900"/>
        <dbReference type="ChEBI" id="CHEBI:83905"/>
        <dbReference type="ChEBI" id="CHEBI:456216"/>
        <dbReference type="EC" id="6.3.2.13"/>
    </reaction>
</comment>
<keyword evidence="13 18" id="KW-0436">Ligase</keyword>
<comment type="function">
    <text evidence="13">Catalyzes the addition of meso-diaminopimelic acid to the nucleotide precursor UDP-N-acetylmuramoyl-L-alanyl-D-glutamate (UMAG) in the biosynthesis of bacterial cell-wall peptidoglycan.</text>
</comment>
<feature type="binding site" evidence="13">
    <location>
        <position position="189"/>
    </location>
    <ligand>
        <name>UDP-N-acetyl-alpha-D-muramoyl-L-alanyl-D-glutamate</name>
        <dbReference type="ChEBI" id="CHEBI:83900"/>
    </ligand>
</feature>
<dbReference type="Pfam" id="PF08245">
    <property type="entry name" value="Mur_ligase_M"/>
    <property type="match status" value="1"/>
</dbReference>
<feature type="binding site" evidence="13">
    <location>
        <position position="467"/>
    </location>
    <ligand>
        <name>meso-2,6-diaminopimelate</name>
        <dbReference type="ChEBI" id="CHEBI:57791"/>
    </ligand>
</feature>
<evidence type="ECO:0000256" key="11">
    <source>
        <dbReference type="ARBA" id="ARBA00076158"/>
    </source>
</evidence>
<feature type="binding site" evidence="13">
    <location>
        <begin position="156"/>
        <end position="157"/>
    </location>
    <ligand>
        <name>UDP-N-acetyl-alpha-D-muramoyl-L-alanyl-D-glutamate</name>
        <dbReference type="ChEBI" id="CHEBI:83900"/>
    </ligand>
</feature>
<keyword evidence="4 13" id="KW-0573">Peptidoglycan synthesis</keyword>
<dbReference type="NCBIfam" id="TIGR01085">
    <property type="entry name" value="murE"/>
    <property type="match status" value="1"/>
</dbReference>
<evidence type="ECO:0000256" key="5">
    <source>
        <dbReference type="ARBA" id="ARBA00023306"/>
    </source>
</evidence>
<keyword evidence="13" id="KW-0547">Nucleotide-binding</keyword>
<dbReference type="AlphaFoldDB" id="A0A317CBN4"/>
<dbReference type="GO" id="GO:0008765">
    <property type="term" value="F:UDP-N-acetylmuramoylalanyl-D-glutamate-2,6-diaminopimelate ligase activity"/>
    <property type="evidence" value="ECO:0007669"/>
    <property type="project" value="UniProtKB-UniRule"/>
</dbReference>
<evidence type="ECO:0000256" key="10">
    <source>
        <dbReference type="ARBA" id="ARBA00075482"/>
    </source>
</evidence>
<dbReference type="Gene3D" id="3.90.190.20">
    <property type="entry name" value="Mur ligase, C-terminal domain"/>
    <property type="match status" value="1"/>
</dbReference>
<keyword evidence="13" id="KW-0067">ATP-binding</keyword>
<dbReference type="SUPFAM" id="SSF53244">
    <property type="entry name" value="MurD-like peptide ligases, peptide-binding domain"/>
    <property type="match status" value="1"/>
</dbReference>
<dbReference type="EC" id="6.3.2.13" evidence="8 13"/>
<gene>
    <name evidence="13" type="primary">murE</name>
    <name evidence="18" type="ORF">DKW60_13825</name>
</gene>
<feature type="domain" description="Mur ligase N-terminal catalytic" evidence="15">
    <location>
        <begin position="24"/>
        <end position="98"/>
    </location>
</feature>
<evidence type="ECO:0000256" key="7">
    <source>
        <dbReference type="ARBA" id="ARBA00050251"/>
    </source>
</evidence>
<evidence type="ECO:0000256" key="4">
    <source>
        <dbReference type="ARBA" id="ARBA00022984"/>
    </source>
</evidence>
<feature type="binding site" evidence="13">
    <location>
        <position position="183"/>
    </location>
    <ligand>
        <name>UDP-N-acetyl-alpha-D-muramoyl-L-alanyl-D-glutamate</name>
        <dbReference type="ChEBI" id="CHEBI:83900"/>
    </ligand>
</feature>
<dbReference type="FunFam" id="3.90.190.20:FF:000006">
    <property type="entry name" value="UDP-N-acetylmuramoyl-L-alanyl-D-glutamate--2,6-diaminopimelate ligase"/>
    <property type="match status" value="1"/>
</dbReference>
<comment type="PTM">
    <text evidence="13">Carboxylation is probably crucial for Mg(2+) binding and, consequently, for the gamma-phosphate positioning of ATP.</text>
</comment>
<dbReference type="Pfam" id="PF01225">
    <property type="entry name" value="Mur_ligase"/>
    <property type="match status" value="1"/>
</dbReference>
<dbReference type="InterPro" id="IPR035911">
    <property type="entry name" value="MurE/MurF_N"/>
</dbReference>
<keyword evidence="13" id="KW-0963">Cytoplasm</keyword>
<dbReference type="EMBL" id="QGKM01000041">
    <property type="protein sequence ID" value="PWQ95779.1"/>
    <property type="molecule type" value="Genomic_DNA"/>
</dbReference>
<dbReference type="PANTHER" id="PTHR23135">
    <property type="entry name" value="MUR LIGASE FAMILY MEMBER"/>
    <property type="match status" value="1"/>
</dbReference>
<evidence type="ECO:0000256" key="1">
    <source>
        <dbReference type="ARBA" id="ARBA00005898"/>
    </source>
</evidence>
<comment type="similarity">
    <text evidence="1 13">Belongs to the MurCDEF family. MurE subfamily.</text>
</comment>
<evidence type="ECO:0000256" key="9">
    <source>
        <dbReference type="ARBA" id="ARBA00072883"/>
    </source>
</evidence>
<organism evidence="18 19">
    <name type="scientific">Leucothrix pacifica</name>
    <dbReference type="NCBI Taxonomy" id="1247513"/>
    <lineage>
        <taxon>Bacteria</taxon>
        <taxon>Pseudomonadati</taxon>
        <taxon>Pseudomonadota</taxon>
        <taxon>Gammaproteobacteria</taxon>
        <taxon>Thiotrichales</taxon>
        <taxon>Thiotrichaceae</taxon>
        <taxon>Leucothrix</taxon>
    </lineage>
</organism>
<evidence type="ECO:0000259" key="15">
    <source>
        <dbReference type="Pfam" id="PF01225"/>
    </source>
</evidence>
<comment type="caution">
    <text evidence="18">The sequence shown here is derived from an EMBL/GenBank/DDBJ whole genome shotgun (WGS) entry which is preliminary data.</text>
</comment>
<dbReference type="NCBIfam" id="NF001126">
    <property type="entry name" value="PRK00139.1-4"/>
    <property type="match status" value="1"/>
</dbReference>
<feature type="binding site" evidence="13">
    <location>
        <begin position="416"/>
        <end position="419"/>
    </location>
    <ligand>
        <name>meso-2,6-diaminopimelate</name>
        <dbReference type="ChEBI" id="CHEBI:57791"/>
    </ligand>
</feature>
<dbReference type="SUPFAM" id="SSF63418">
    <property type="entry name" value="MurE/MurF N-terminal domain"/>
    <property type="match status" value="1"/>
</dbReference>
<evidence type="ECO:0000256" key="6">
    <source>
        <dbReference type="ARBA" id="ARBA00023316"/>
    </source>
</evidence>
<dbReference type="InterPro" id="IPR005761">
    <property type="entry name" value="UDP-N-AcMur-Glu-dNH2Pim_ligase"/>
</dbReference>
<evidence type="ECO:0000256" key="3">
    <source>
        <dbReference type="ARBA" id="ARBA00022960"/>
    </source>
</evidence>
<dbReference type="HAMAP" id="MF_00208">
    <property type="entry name" value="MurE"/>
    <property type="match status" value="1"/>
</dbReference>
<feature type="binding site" evidence="13">
    <location>
        <position position="29"/>
    </location>
    <ligand>
        <name>UDP-N-acetyl-alpha-D-muramoyl-L-alanyl-D-glutamate</name>
        <dbReference type="ChEBI" id="CHEBI:83900"/>
    </ligand>
</feature>
<dbReference type="GO" id="GO:0008360">
    <property type="term" value="P:regulation of cell shape"/>
    <property type="evidence" value="ECO:0007669"/>
    <property type="project" value="UniProtKB-KW"/>
</dbReference>
<comment type="caution">
    <text evidence="13">Lacks conserved residue(s) required for the propagation of feature annotation.</text>
</comment>
<feature type="binding site" evidence="13">
    <location>
        <begin position="114"/>
        <end position="120"/>
    </location>
    <ligand>
        <name>ATP</name>
        <dbReference type="ChEBI" id="CHEBI:30616"/>
    </ligand>
</feature>
<comment type="subcellular location">
    <subcellularLocation>
        <location evidence="13 14">Cytoplasm</location>
    </subcellularLocation>
</comment>
<feature type="binding site" evidence="13">
    <location>
        <position position="191"/>
    </location>
    <ligand>
        <name>UDP-N-acetyl-alpha-D-muramoyl-L-alanyl-D-glutamate</name>
        <dbReference type="ChEBI" id="CHEBI:83900"/>
    </ligand>
</feature>
<keyword evidence="19" id="KW-1185">Reference proteome</keyword>
<keyword evidence="3 13" id="KW-0133">Cell shape</keyword>
<dbReference type="NCBIfam" id="NF001124">
    <property type="entry name" value="PRK00139.1-2"/>
    <property type="match status" value="1"/>
</dbReference>